<dbReference type="CTD" id="9473"/>
<evidence type="ECO:0000313" key="4">
    <source>
        <dbReference type="Ensembl" id="ENSCCAP00000034606.1"/>
    </source>
</evidence>
<keyword evidence="5" id="KW-1185">Reference proteome</keyword>
<feature type="domain" description="CABIT" evidence="3">
    <location>
        <begin position="18"/>
        <end position="237"/>
    </location>
</feature>
<proteinExistence type="inferred from homology"/>
<organism evidence="4 5">
    <name type="scientific">Cebus imitator</name>
    <name type="common">Panamanian white-faced capuchin</name>
    <name type="synonym">Cebus capucinus imitator</name>
    <dbReference type="NCBI Taxonomy" id="2715852"/>
    <lineage>
        <taxon>Eukaryota</taxon>
        <taxon>Metazoa</taxon>
        <taxon>Chordata</taxon>
        <taxon>Craniata</taxon>
        <taxon>Vertebrata</taxon>
        <taxon>Euteleostomi</taxon>
        <taxon>Mammalia</taxon>
        <taxon>Eutheria</taxon>
        <taxon>Euarchontoglires</taxon>
        <taxon>Primates</taxon>
        <taxon>Haplorrhini</taxon>
        <taxon>Platyrrhini</taxon>
        <taxon>Cebidae</taxon>
        <taxon>Cebinae</taxon>
        <taxon>Cebus</taxon>
    </lineage>
</organism>
<dbReference type="RefSeq" id="XP_017390217.1">
    <property type="nucleotide sequence ID" value="XM_017534728.2"/>
</dbReference>
<dbReference type="GeneTree" id="ENSGT00530000063770"/>
<feature type="domain" description="CABIT" evidence="3">
    <location>
        <begin position="260"/>
        <end position="514"/>
    </location>
</feature>
<dbReference type="GO" id="GO:0050852">
    <property type="term" value="P:T cell receptor signaling pathway"/>
    <property type="evidence" value="ECO:0007669"/>
    <property type="project" value="Ensembl"/>
</dbReference>
<accession>A0A2K5S2L9</accession>
<feature type="region of interest" description="Disordered" evidence="2">
    <location>
        <begin position="545"/>
        <end position="628"/>
    </location>
</feature>
<dbReference type="Proteomes" id="UP000233040">
    <property type="component" value="Unassembled WGS sequence"/>
</dbReference>
<dbReference type="PANTHER" id="PTHR15215">
    <property type="entry name" value="CABIT DOMAIN-CONTAINING PROTEIN"/>
    <property type="match status" value="1"/>
</dbReference>
<dbReference type="GO" id="GO:0005634">
    <property type="term" value="C:nucleus"/>
    <property type="evidence" value="ECO:0007669"/>
    <property type="project" value="Ensembl"/>
</dbReference>
<protein>
    <submittedName>
        <fullName evidence="4">Thymocyte selection associated family member 2</fullName>
    </submittedName>
</protein>
<gene>
    <name evidence="4" type="primary">THEMIS2</name>
</gene>
<dbReference type="GO" id="GO:0005737">
    <property type="term" value="C:cytoplasm"/>
    <property type="evidence" value="ECO:0007669"/>
    <property type="project" value="Ensembl"/>
</dbReference>
<comment type="similarity">
    <text evidence="1">Belongs to the themis family.</text>
</comment>
<dbReference type="AlphaFoldDB" id="A0A2K5S2L9"/>
<dbReference type="InterPro" id="IPR025946">
    <property type="entry name" value="CABIT_dom"/>
</dbReference>
<feature type="compositionally biased region" description="Basic residues" evidence="2">
    <location>
        <begin position="607"/>
        <end position="616"/>
    </location>
</feature>
<evidence type="ECO:0000259" key="3">
    <source>
        <dbReference type="Pfam" id="PF12736"/>
    </source>
</evidence>
<evidence type="ECO:0000256" key="1">
    <source>
        <dbReference type="ARBA" id="ARBA00006414"/>
    </source>
</evidence>
<dbReference type="STRING" id="9516.ENSCCAP00000034606"/>
<reference evidence="4" key="2">
    <citation type="submission" date="2025-09" db="UniProtKB">
        <authorList>
            <consortium name="Ensembl"/>
        </authorList>
    </citation>
    <scope>IDENTIFICATION</scope>
</reference>
<dbReference type="KEGG" id="cimi:108308756"/>
<name>A0A2K5S2L9_CEBIM</name>
<dbReference type="Pfam" id="PF12736">
    <property type="entry name" value="CABIT"/>
    <property type="match status" value="2"/>
</dbReference>
<dbReference type="PANTHER" id="PTHR15215:SF2">
    <property type="entry name" value="PROTEIN THEMIS2"/>
    <property type="match status" value="1"/>
</dbReference>
<dbReference type="GeneID" id="108308756"/>
<dbReference type="Ensembl" id="ENSCCAT00000052381.1">
    <property type="protein sequence ID" value="ENSCCAP00000034606.1"/>
    <property type="gene ID" value="ENSCCAG00000035270.1"/>
</dbReference>
<dbReference type="InterPro" id="IPR039671">
    <property type="entry name" value="THEMIS"/>
</dbReference>
<dbReference type="GO" id="GO:0050864">
    <property type="term" value="P:regulation of B cell activation"/>
    <property type="evidence" value="ECO:0007669"/>
    <property type="project" value="Ensembl"/>
</dbReference>
<dbReference type="OMA" id="YECEDEN"/>
<reference evidence="4" key="1">
    <citation type="submission" date="2025-08" db="UniProtKB">
        <authorList>
            <consortium name="Ensembl"/>
        </authorList>
    </citation>
    <scope>IDENTIFICATION</scope>
</reference>
<evidence type="ECO:0000256" key="2">
    <source>
        <dbReference type="SAM" id="MobiDB-lite"/>
    </source>
</evidence>
<sequence length="641" mass="72236">MEPMPLQDFIRTLDLASLPRVLRVSSGYYYSRGIEDIGGRVCWADTDDLMKITQVRLKYVIYENPKMKMVVRTIDPNFQGHFVSLNTAQSYETLGELVFDIDQTSKQQLPIYIMSTCKIVTEGKVVTDDEVLIFEAVVRRHHTSCARCILVTEDKRVILHLPLNQRGPFRILEASPPQTLLQALQEPKGQLFTCPTLPWDHVTLRPMYEIEAIMHMRRTIVKIPSNLNVDVEDITASSQHIHFVQPLLLSEVLAREGPFPLSVEILEVPEGRHIFLSPWVRSLKIGRRLCIHGLASPPWRVLASNKGRREPRYFLVSGAYQGKMRRRPREFPTAYDLLGAFQPGRPLRVVATKDCEGEEEENPEFTSLAVGDRLEVLGLGLAHGAQGSDIDVLVCQRLSDEDEEEECEEEAESPERVLLPLHCPGSFVEEMSDSRRHSLVDLIAQFSLPCEVRVMVKDPSYPSDPLTAVLGLQLEEKITEPFLVVSLDSAPGMCFEIPPRWLDLTVVEAEVQPDQPGGSVPLATVEELPDTFYYTLRKLAACEIQAPPPRPPKSQGLSGQRRHSSEKGGVKSSQVLGLKQPPLLPKPKAKTLPDLTKDSSSMYSKIPGHKKGHRPTKPQTQDLDDDEHDYEEILESFQKTI</sequence>
<evidence type="ECO:0000313" key="5">
    <source>
        <dbReference type="Proteomes" id="UP000233040"/>
    </source>
</evidence>